<accession>A0A381Z0S8</accession>
<name>A0A381Z0S8_9ZZZZ</name>
<dbReference type="EMBL" id="UINC01019485">
    <property type="protein sequence ID" value="SVA82521.1"/>
    <property type="molecule type" value="Genomic_DNA"/>
</dbReference>
<evidence type="ECO:0000313" key="1">
    <source>
        <dbReference type="EMBL" id="SVA82521.1"/>
    </source>
</evidence>
<gene>
    <name evidence="1" type="ORF">METZ01_LOCUS135375</name>
</gene>
<protein>
    <submittedName>
        <fullName evidence="1">Uncharacterized protein</fullName>
    </submittedName>
</protein>
<sequence>MQHFFIAGAIGIVATGVFACRASAQKKPKLELFDTHTCFFDPTRPEGVPWSGKGNKRFSRPTLPDEFKRVATKFCHGNSQTAYRWQNR</sequence>
<proteinExistence type="predicted"/>
<reference evidence="1" key="1">
    <citation type="submission" date="2018-05" db="EMBL/GenBank/DDBJ databases">
        <authorList>
            <person name="Lanie J.A."/>
            <person name="Ng W.-L."/>
            <person name="Kazmierczak K.M."/>
            <person name="Andrzejewski T.M."/>
            <person name="Davidsen T.M."/>
            <person name="Wayne K.J."/>
            <person name="Tettelin H."/>
            <person name="Glass J.I."/>
            <person name="Rusch D."/>
            <person name="Podicherti R."/>
            <person name="Tsui H.-C.T."/>
            <person name="Winkler M.E."/>
        </authorList>
    </citation>
    <scope>NUCLEOTIDE SEQUENCE</scope>
</reference>
<organism evidence="1">
    <name type="scientific">marine metagenome</name>
    <dbReference type="NCBI Taxonomy" id="408172"/>
    <lineage>
        <taxon>unclassified sequences</taxon>
        <taxon>metagenomes</taxon>
        <taxon>ecological metagenomes</taxon>
    </lineage>
</organism>
<dbReference type="AlphaFoldDB" id="A0A381Z0S8"/>